<keyword evidence="2" id="KW-1185">Reference proteome</keyword>
<gene>
    <name evidence="1" type="ORF">VM1G_04872</name>
</gene>
<reference evidence="1" key="1">
    <citation type="submission" date="2014-12" db="EMBL/GenBank/DDBJ databases">
        <title>Genome Sequence of Valsa Canker Pathogens Uncovers a Specific Adaption of Colonization on Woody Bark.</title>
        <authorList>
            <person name="Yin Z."/>
            <person name="Liu H."/>
            <person name="Gao X."/>
            <person name="Li Z."/>
            <person name="Song N."/>
            <person name="Ke X."/>
            <person name="Dai Q."/>
            <person name="Wu Y."/>
            <person name="Sun Y."/>
            <person name="Xu J.-R."/>
            <person name="Kang Z.K."/>
            <person name="Wang L."/>
            <person name="Huang L."/>
        </authorList>
    </citation>
    <scope>NUCLEOTIDE SEQUENCE [LARGE SCALE GENOMIC DNA]</scope>
    <source>
        <strain evidence="1">03-8</strain>
    </source>
</reference>
<dbReference type="Proteomes" id="UP000078559">
    <property type="component" value="Chromosome 5"/>
</dbReference>
<proteinExistence type="predicted"/>
<evidence type="ECO:0000313" key="2">
    <source>
        <dbReference type="Proteomes" id="UP000078559"/>
    </source>
</evidence>
<accession>A0A194VZ64</accession>
<dbReference type="AlphaFoldDB" id="A0A194VZ64"/>
<dbReference type="EMBL" id="CM003102">
    <property type="protein sequence ID" value="KUI69504.1"/>
    <property type="molecule type" value="Genomic_DNA"/>
</dbReference>
<evidence type="ECO:0000313" key="1">
    <source>
        <dbReference type="EMBL" id="KUI69504.1"/>
    </source>
</evidence>
<organism evidence="1 2">
    <name type="scientific">Cytospora mali</name>
    <name type="common">Apple Valsa canker fungus</name>
    <name type="synonym">Valsa mali</name>
    <dbReference type="NCBI Taxonomy" id="578113"/>
    <lineage>
        <taxon>Eukaryota</taxon>
        <taxon>Fungi</taxon>
        <taxon>Dikarya</taxon>
        <taxon>Ascomycota</taxon>
        <taxon>Pezizomycotina</taxon>
        <taxon>Sordariomycetes</taxon>
        <taxon>Sordariomycetidae</taxon>
        <taxon>Diaporthales</taxon>
        <taxon>Cytosporaceae</taxon>
        <taxon>Cytospora</taxon>
    </lineage>
</organism>
<name>A0A194VZ64_CYTMA</name>
<protein>
    <submittedName>
        <fullName evidence="1">Uncharacterized protein</fullName>
    </submittedName>
</protein>
<sequence length="126" mass="14516">MSRLPLRARGYDGHRVMPLGLEEVLWINTETDAGSRIDDPLGALATQARTQFTSGKVLQPENVKKLVHRLVTRRWKKPFPDILLQYLGDAKDDYEELLVIRVAVLKSLTNWSIENSPSHHRAHWQH</sequence>